<feature type="region of interest" description="Disordered" evidence="1">
    <location>
        <begin position="1"/>
        <end position="94"/>
    </location>
</feature>
<organism evidence="2 3">
    <name type="scientific">Stephania cephalantha</name>
    <dbReference type="NCBI Taxonomy" id="152367"/>
    <lineage>
        <taxon>Eukaryota</taxon>
        <taxon>Viridiplantae</taxon>
        <taxon>Streptophyta</taxon>
        <taxon>Embryophyta</taxon>
        <taxon>Tracheophyta</taxon>
        <taxon>Spermatophyta</taxon>
        <taxon>Magnoliopsida</taxon>
        <taxon>Ranunculales</taxon>
        <taxon>Menispermaceae</taxon>
        <taxon>Menispermoideae</taxon>
        <taxon>Cissampelideae</taxon>
        <taxon>Stephania</taxon>
    </lineage>
</organism>
<accession>A0AAP0J485</accession>
<dbReference type="AlphaFoldDB" id="A0AAP0J485"/>
<feature type="compositionally biased region" description="Acidic residues" evidence="1">
    <location>
        <begin position="78"/>
        <end position="94"/>
    </location>
</feature>
<dbReference type="Proteomes" id="UP001419268">
    <property type="component" value="Unassembled WGS sequence"/>
</dbReference>
<protein>
    <submittedName>
        <fullName evidence="2">Uncharacterized protein</fullName>
    </submittedName>
</protein>
<proteinExistence type="predicted"/>
<gene>
    <name evidence="2" type="ORF">Scep_015236</name>
</gene>
<dbReference type="EMBL" id="JBBNAG010000006">
    <property type="protein sequence ID" value="KAK9126390.1"/>
    <property type="molecule type" value="Genomic_DNA"/>
</dbReference>
<sequence>MRSGNHGFRGSKWRGKKRRKNNEAKGCPQREFSEGTIKSSENGIERSNKRSLSLNADLDSEGDLQEGELGELGVSQSDGDDADFNPDTQSEDED</sequence>
<evidence type="ECO:0000313" key="3">
    <source>
        <dbReference type="Proteomes" id="UP001419268"/>
    </source>
</evidence>
<feature type="compositionally biased region" description="Basic residues" evidence="1">
    <location>
        <begin position="9"/>
        <end position="20"/>
    </location>
</feature>
<evidence type="ECO:0000313" key="2">
    <source>
        <dbReference type="EMBL" id="KAK9126390.1"/>
    </source>
</evidence>
<feature type="compositionally biased region" description="Acidic residues" evidence="1">
    <location>
        <begin position="58"/>
        <end position="69"/>
    </location>
</feature>
<name>A0AAP0J485_9MAGN</name>
<keyword evidence="3" id="KW-1185">Reference proteome</keyword>
<reference evidence="2 3" key="1">
    <citation type="submission" date="2024-01" db="EMBL/GenBank/DDBJ databases">
        <title>Genome assemblies of Stephania.</title>
        <authorList>
            <person name="Yang L."/>
        </authorList>
    </citation>
    <scope>NUCLEOTIDE SEQUENCE [LARGE SCALE GENOMIC DNA]</scope>
    <source>
        <strain evidence="2">JXDWG</strain>
        <tissue evidence="2">Leaf</tissue>
    </source>
</reference>
<evidence type="ECO:0000256" key="1">
    <source>
        <dbReference type="SAM" id="MobiDB-lite"/>
    </source>
</evidence>
<comment type="caution">
    <text evidence="2">The sequence shown here is derived from an EMBL/GenBank/DDBJ whole genome shotgun (WGS) entry which is preliminary data.</text>
</comment>